<dbReference type="Gene3D" id="1.25.40.420">
    <property type="match status" value="1"/>
</dbReference>
<dbReference type="PROSITE" id="PS50097">
    <property type="entry name" value="BTB"/>
    <property type="match status" value="1"/>
</dbReference>
<dbReference type="InterPro" id="IPR000210">
    <property type="entry name" value="BTB/POZ_dom"/>
</dbReference>
<dbReference type="PANTHER" id="PTHR26379:SF187">
    <property type="entry name" value="OS07G0655300 PROTEIN"/>
    <property type="match status" value="1"/>
</dbReference>
<dbReference type="CDD" id="cd14733">
    <property type="entry name" value="BACK"/>
    <property type="match status" value="1"/>
</dbReference>
<evidence type="ECO:0000313" key="2">
    <source>
        <dbReference type="EMBL" id="KAL3787206.1"/>
    </source>
</evidence>
<accession>A0ABD3PIT2</accession>
<gene>
    <name evidence="2" type="ORF">ACHAWO_009939</name>
</gene>
<dbReference type="EMBL" id="JALLPJ020000621">
    <property type="protein sequence ID" value="KAL3787206.1"/>
    <property type="molecule type" value="Genomic_DNA"/>
</dbReference>
<dbReference type="Proteomes" id="UP001530400">
    <property type="component" value="Unassembled WGS sequence"/>
</dbReference>
<proteinExistence type="predicted"/>
<dbReference type="PANTHER" id="PTHR26379">
    <property type="entry name" value="BTB/POZ AND MATH DOMAIN-CONTAINING PROTEIN 1"/>
    <property type="match status" value="1"/>
</dbReference>
<name>A0ABD3PIT2_9STRA</name>
<comment type="caution">
    <text evidence="2">The sequence shown here is derived from an EMBL/GenBank/DDBJ whole genome shotgun (WGS) entry which is preliminary data.</text>
</comment>
<evidence type="ECO:0000313" key="3">
    <source>
        <dbReference type="Proteomes" id="UP001530400"/>
    </source>
</evidence>
<dbReference type="InterPro" id="IPR011333">
    <property type="entry name" value="SKP1/BTB/POZ_sf"/>
</dbReference>
<reference evidence="2 3" key="1">
    <citation type="submission" date="2024-10" db="EMBL/GenBank/DDBJ databases">
        <title>Updated reference genomes for cyclostephanoid diatoms.</title>
        <authorList>
            <person name="Roberts W.R."/>
            <person name="Alverson A.J."/>
        </authorList>
    </citation>
    <scope>NUCLEOTIDE SEQUENCE [LARGE SCALE GENOMIC DNA]</scope>
    <source>
        <strain evidence="2 3">AJA010-31</strain>
    </source>
</reference>
<keyword evidence="3" id="KW-1185">Reference proteome</keyword>
<organism evidence="2 3">
    <name type="scientific">Cyclotella atomus</name>
    <dbReference type="NCBI Taxonomy" id="382360"/>
    <lineage>
        <taxon>Eukaryota</taxon>
        <taxon>Sar</taxon>
        <taxon>Stramenopiles</taxon>
        <taxon>Ochrophyta</taxon>
        <taxon>Bacillariophyta</taxon>
        <taxon>Coscinodiscophyceae</taxon>
        <taxon>Thalassiosirophycidae</taxon>
        <taxon>Stephanodiscales</taxon>
        <taxon>Stephanodiscaceae</taxon>
        <taxon>Cyclotella</taxon>
    </lineage>
</organism>
<sequence length="339" mass="38371">MAAAAADAHLPPVSHPYRSPSISTVLRADVNMVHFHYFEDLPYNEDIDSPLFTSLGYNWKLKIRKLDQHVNMYLVHCPRSKKSKIRGTCYCIITDDDNNRAVDTSFCFSTENDKTAFGDDETIELAPLSDCLVVGSLSVELQMYLHSDDRVTSFYGQCDQIRHKVANVLEDKETADVVFAVKRQSFHAHLNVLKTMAPNLFRTLGLDEHDKSEPVPIGDVAPDIFQTMLEYIYGGDVYISDVRTAKAVIEATDKYGVDTLKPAAEKRYLEMFKFSKGNVTETLLYADAKNCSLIKEAAKTYLMDHVDEVFASDSFETLHQSKDLTKEIILSTSKRRKLE</sequence>
<dbReference type="InterPro" id="IPR045005">
    <property type="entry name" value="BPM1-6"/>
</dbReference>
<protein>
    <recommendedName>
        <fullName evidence="1">BTB domain-containing protein</fullName>
    </recommendedName>
</protein>
<evidence type="ECO:0000259" key="1">
    <source>
        <dbReference type="PROSITE" id="PS50097"/>
    </source>
</evidence>
<dbReference type="SMART" id="SM00225">
    <property type="entry name" value="BTB"/>
    <property type="match status" value="1"/>
</dbReference>
<feature type="domain" description="BTB" evidence="1">
    <location>
        <begin position="175"/>
        <end position="241"/>
    </location>
</feature>
<dbReference type="SUPFAM" id="SSF54695">
    <property type="entry name" value="POZ domain"/>
    <property type="match status" value="1"/>
</dbReference>
<dbReference type="Pfam" id="PF00651">
    <property type="entry name" value="BTB"/>
    <property type="match status" value="1"/>
</dbReference>
<dbReference type="AlphaFoldDB" id="A0ABD3PIT2"/>
<dbReference type="Gene3D" id="3.30.710.10">
    <property type="entry name" value="Potassium Channel Kv1.1, Chain A"/>
    <property type="match status" value="1"/>
</dbReference>